<evidence type="ECO:0000256" key="1">
    <source>
        <dbReference type="SAM" id="Phobius"/>
    </source>
</evidence>
<feature type="transmembrane region" description="Helical" evidence="1">
    <location>
        <begin position="192"/>
        <end position="219"/>
    </location>
</feature>
<protein>
    <recommendedName>
        <fullName evidence="3">EpsG family protein</fullName>
    </recommendedName>
</protein>
<evidence type="ECO:0008006" key="3">
    <source>
        <dbReference type="Google" id="ProtNLM"/>
    </source>
</evidence>
<evidence type="ECO:0000313" key="2">
    <source>
        <dbReference type="EMBL" id="QOS18738.1"/>
    </source>
</evidence>
<keyword evidence="1" id="KW-1133">Transmembrane helix</keyword>
<dbReference type="InterPro" id="IPR049458">
    <property type="entry name" value="EpsG-like"/>
</dbReference>
<organism evidence="2">
    <name type="scientific">Vibrio parahaemolyticus</name>
    <dbReference type="NCBI Taxonomy" id="670"/>
    <lineage>
        <taxon>Bacteria</taxon>
        <taxon>Pseudomonadati</taxon>
        <taxon>Pseudomonadota</taxon>
        <taxon>Gammaproteobacteria</taxon>
        <taxon>Vibrionales</taxon>
        <taxon>Vibrionaceae</taxon>
        <taxon>Vibrio</taxon>
    </lineage>
</organism>
<feature type="transmembrane region" description="Helical" evidence="1">
    <location>
        <begin position="28"/>
        <end position="46"/>
    </location>
</feature>
<feature type="transmembrane region" description="Helical" evidence="1">
    <location>
        <begin position="296"/>
        <end position="315"/>
    </location>
</feature>
<feature type="transmembrane region" description="Helical" evidence="1">
    <location>
        <begin position="6"/>
        <end position="23"/>
    </location>
</feature>
<dbReference type="AlphaFoldDB" id="A0A7M1VU69"/>
<keyword evidence="1" id="KW-0472">Membrane</keyword>
<proteinExistence type="predicted"/>
<reference evidence="2" key="1">
    <citation type="submission" date="2020-08" db="EMBL/GenBank/DDBJ databases">
        <title>Genetic structure, function and evolution of capsule biosynthesis loci in Vibrio parahaemolyticus.</title>
        <authorList>
            <person name="Li L."/>
            <person name="Bian S."/>
        </authorList>
    </citation>
    <scope>NUCLEOTIDE SEQUENCE</scope>
    <source>
        <strain evidence="2">VP315</strain>
    </source>
</reference>
<feature type="transmembrane region" description="Helical" evidence="1">
    <location>
        <begin position="159"/>
        <end position="180"/>
    </location>
</feature>
<keyword evidence="1" id="KW-0812">Transmembrane</keyword>
<feature type="transmembrane region" description="Helical" evidence="1">
    <location>
        <begin position="271"/>
        <end position="289"/>
    </location>
</feature>
<accession>A0A7M1VU69</accession>
<gene>
    <name evidence="2" type="ORF">VP315_00012</name>
</gene>
<feature type="transmembrane region" description="Helical" evidence="1">
    <location>
        <begin position="321"/>
        <end position="339"/>
    </location>
</feature>
<dbReference type="Pfam" id="PF14897">
    <property type="entry name" value="EpsG"/>
    <property type="match status" value="1"/>
</dbReference>
<sequence>MIPSIEYLMLIFFLFSISFIEFFEKKNIVLIILGVVPIIILSSIRWNTGLDWNPYLRLFESLQQFEDLFDARYEFGFVLLNYISKLILDDYSFLLFLTVSVVLFFKVKAFKYFSILPMTALFFNACYYSADLFSNRQAIAIAITLFSLVFIEKREKLKFYFTIFLATTFHFTAIIFISAYKIYTTNLSIKKQIFGVLGAVVVYFSLKGGGYVTIISPLLPGYIEDKLILYSKFAFEDTSVSIFILRALKKIIFLIYFYWIYTRLNCQTYRGIYNVFYASVVLYIVILGLPAPFLRFTMYFTIVEVLLIVYSFRAFKGMQRVLIYLAFVLYGLSKFYYGFQHDHEVLIPYETIFQNNHKIIDYQRYN</sequence>
<dbReference type="EMBL" id="MT898114">
    <property type="protein sequence ID" value="QOS18738.1"/>
    <property type="molecule type" value="Genomic_DNA"/>
</dbReference>
<name>A0A7M1VU69_VIBPH</name>
<feature type="transmembrane region" description="Helical" evidence="1">
    <location>
        <begin position="136"/>
        <end position="152"/>
    </location>
</feature>
<feature type="transmembrane region" description="Helical" evidence="1">
    <location>
        <begin position="82"/>
        <end position="105"/>
    </location>
</feature>
<feature type="transmembrane region" description="Helical" evidence="1">
    <location>
        <begin position="240"/>
        <end position="259"/>
    </location>
</feature>